<gene>
    <name evidence="1" type="ORF">VAE063_950508</name>
</gene>
<comment type="caution">
    <text evidence="1">The sequence shown here is derived from an EMBL/GenBank/DDBJ whole genome shotgun (WGS) entry which is preliminary data.</text>
</comment>
<protein>
    <submittedName>
        <fullName evidence="1">Uncharacterized protein</fullName>
    </submittedName>
</protein>
<proteinExistence type="predicted"/>
<sequence>MKPSRKHVGNSLWFVNAKNKQGPQLRALKYHIVNALLAS</sequence>
<dbReference type="EMBL" id="CALYLK010000136">
    <property type="protein sequence ID" value="CAH8237264.1"/>
    <property type="molecule type" value="Genomic_DNA"/>
</dbReference>
<evidence type="ECO:0000313" key="1">
    <source>
        <dbReference type="EMBL" id="CAH8237264.1"/>
    </source>
</evidence>
<evidence type="ECO:0000313" key="2">
    <source>
        <dbReference type="Proteomes" id="UP001152658"/>
    </source>
</evidence>
<name>A0ABM9FS77_9VIBR</name>
<dbReference type="Proteomes" id="UP001152658">
    <property type="component" value="Unassembled WGS sequence"/>
</dbReference>
<organism evidence="1 2">
    <name type="scientific">Vibrio aestuarianus</name>
    <dbReference type="NCBI Taxonomy" id="28171"/>
    <lineage>
        <taxon>Bacteria</taxon>
        <taxon>Pseudomonadati</taxon>
        <taxon>Pseudomonadota</taxon>
        <taxon>Gammaproteobacteria</taxon>
        <taxon>Vibrionales</taxon>
        <taxon>Vibrionaceae</taxon>
        <taxon>Vibrio</taxon>
    </lineage>
</organism>
<accession>A0ABM9FS77</accession>
<keyword evidence="2" id="KW-1185">Reference proteome</keyword>
<reference evidence="1" key="1">
    <citation type="submission" date="2022-06" db="EMBL/GenBank/DDBJ databases">
        <authorList>
            <person name="Goudenege D."/>
            <person name="Le Roux F."/>
        </authorList>
    </citation>
    <scope>NUCLEOTIDE SEQUENCE</scope>
    <source>
        <strain evidence="1">12-063</strain>
    </source>
</reference>